<feature type="domain" description="Transketolase-like pyrimidine-binding" evidence="2">
    <location>
        <begin position="1"/>
        <end position="163"/>
    </location>
</feature>
<dbReference type="InterPro" id="IPR005475">
    <property type="entry name" value="Transketolase-like_Pyr-bd"/>
</dbReference>
<accession>A0A1F6XDD6</accession>
<protein>
    <recommendedName>
        <fullName evidence="2">Transketolase-like pyrimidine-binding domain-containing protein</fullName>
    </recommendedName>
</protein>
<dbReference type="PANTHER" id="PTHR43825">
    <property type="entry name" value="PYRUVATE DEHYDROGENASE E1 COMPONENT"/>
    <property type="match status" value="1"/>
</dbReference>
<evidence type="ECO:0000313" key="3">
    <source>
        <dbReference type="EMBL" id="OGI92264.1"/>
    </source>
</evidence>
<dbReference type="SMART" id="SM00861">
    <property type="entry name" value="Transket_pyr"/>
    <property type="match status" value="1"/>
</dbReference>
<dbReference type="InterPro" id="IPR033248">
    <property type="entry name" value="Transketolase_C"/>
</dbReference>
<dbReference type="InterPro" id="IPR029061">
    <property type="entry name" value="THDP-binding"/>
</dbReference>
<dbReference type="Pfam" id="PF02779">
    <property type="entry name" value="Transket_pyr"/>
    <property type="match status" value="1"/>
</dbReference>
<dbReference type="AlphaFoldDB" id="A0A1F6XDD6"/>
<dbReference type="EMBL" id="MFVH01000014">
    <property type="protein sequence ID" value="OGI92264.1"/>
    <property type="molecule type" value="Genomic_DNA"/>
</dbReference>
<gene>
    <name evidence="3" type="ORF">A2933_00825</name>
</gene>
<dbReference type="Gene3D" id="3.40.50.920">
    <property type="match status" value="1"/>
</dbReference>
<dbReference type="CDD" id="cd07033">
    <property type="entry name" value="TPP_PYR_DXS_TK_like"/>
    <property type="match status" value="1"/>
</dbReference>
<sequence length="304" mass="33116">MRFEVVKAIYQAGLEDKRVCFVSGDYGHANTEEFKRDFPGRYFNAGMSEQNIIGIAAGLALSGMKVFVYSIVPFITLRCLEQIKIDVCHHNVDVTIIGGGGGFAYANAGVTHYAIEDVAALRALPNMKIISPSNPTEARLLMQALIKVGGPAYVRIGRGKEPDFELEYAPEIGKAGIVRSGDDITLIASGAIITEAIRVRDMLAEQGISVEVANMHTIKPLDGDFIRARAGIRKAIFTLEEHNILGGLGGAVAEELAELPQRPLFKRFGVPDMWPDVVGSQQYLRDAVGIGARDVAEKIRDFLR</sequence>
<keyword evidence="1" id="KW-1133">Transmembrane helix</keyword>
<dbReference type="InterPro" id="IPR051157">
    <property type="entry name" value="PDH/Transketolase"/>
</dbReference>
<evidence type="ECO:0000259" key="2">
    <source>
        <dbReference type="SMART" id="SM00861"/>
    </source>
</evidence>
<dbReference type="Pfam" id="PF02780">
    <property type="entry name" value="Transketolase_C"/>
    <property type="match status" value="1"/>
</dbReference>
<dbReference type="SUPFAM" id="SSF52518">
    <property type="entry name" value="Thiamin diphosphate-binding fold (THDP-binding)"/>
    <property type="match status" value="1"/>
</dbReference>
<dbReference type="PANTHER" id="PTHR43825:SF5">
    <property type="entry name" value="HYPOTHETICAL TRANSKETOLASE FAMILY PROTEIN"/>
    <property type="match status" value="1"/>
</dbReference>
<keyword evidence="1" id="KW-0472">Membrane</keyword>
<evidence type="ECO:0000256" key="1">
    <source>
        <dbReference type="SAM" id="Phobius"/>
    </source>
</evidence>
<keyword evidence="1" id="KW-0812">Transmembrane</keyword>
<dbReference type="InterPro" id="IPR009014">
    <property type="entry name" value="Transketo_C/PFOR_II"/>
</dbReference>
<proteinExistence type="predicted"/>
<comment type="caution">
    <text evidence="3">The sequence shown here is derived from an EMBL/GenBank/DDBJ whole genome shotgun (WGS) entry which is preliminary data.</text>
</comment>
<dbReference type="SUPFAM" id="SSF52922">
    <property type="entry name" value="TK C-terminal domain-like"/>
    <property type="match status" value="1"/>
</dbReference>
<dbReference type="Proteomes" id="UP000179381">
    <property type="component" value="Unassembled WGS sequence"/>
</dbReference>
<dbReference type="Gene3D" id="3.40.50.970">
    <property type="match status" value="1"/>
</dbReference>
<organism evidence="3 4">
    <name type="scientific">Candidatus Nomurabacteria bacterium RIFCSPLOWO2_01_FULL_46_18</name>
    <dbReference type="NCBI Taxonomy" id="1801783"/>
    <lineage>
        <taxon>Bacteria</taxon>
        <taxon>Candidatus Nomuraibacteriota</taxon>
    </lineage>
</organism>
<evidence type="ECO:0000313" key="4">
    <source>
        <dbReference type="Proteomes" id="UP000179381"/>
    </source>
</evidence>
<name>A0A1F6XDD6_9BACT</name>
<reference evidence="3 4" key="1">
    <citation type="journal article" date="2016" name="Nat. Commun.">
        <title>Thousands of microbial genomes shed light on interconnected biogeochemical processes in an aquifer system.</title>
        <authorList>
            <person name="Anantharaman K."/>
            <person name="Brown C.T."/>
            <person name="Hug L.A."/>
            <person name="Sharon I."/>
            <person name="Castelle C.J."/>
            <person name="Probst A.J."/>
            <person name="Thomas B.C."/>
            <person name="Singh A."/>
            <person name="Wilkins M.J."/>
            <person name="Karaoz U."/>
            <person name="Brodie E.L."/>
            <person name="Williams K.H."/>
            <person name="Hubbard S.S."/>
            <person name="Banfield J.F."/>
        </authorList>
    </citation>
    <scope>NUCLEOTIDE SEQUENCE [LARGE SCALE GENOMIC DNA]</scope>
</reference>
<feature type="transmembrane region" description="Helical" evidence="1">
    <location>
        <begin position="52"/>
        <end position="75"/>
    </location>
</feature>